<evidence type="ECO:0000313" key="1">
    <source>
        <dbReference type="EnsemblPlants" id="EMT12604"/>
    </source>
</evidence>
<dbReference type="AlphaFoldDB" id="M8C0J1"/>
<dbReference type="Gene3D" id="6.10.140.1230">
    <property type="match status" value="2"/>
</dbReference>
<organism evidence="1">
    <name type="scientific">Aegilops tauschii</name>
    <name type="common">Tausch's goatgrass</name>
    <name type="synonym">Aegilops squarrosa</name>
    <dbReference type="NCBI Taxonomy" id="37682"/>
    <lineage>
        <taxon>Eukaryota</taxon>
        <taxon>Viridiplantae</taxon>
        <taxon>Streptophyta</taxon>
        <taxon>Embryophyta</taxon>
        <taxon>Tracheophyta</taxon>
        <taxon>Spermatophyta</taxon>
        <taxon>Magnoliopsida</taxon>
        <taxon>Liliopsida</taxon>
        <taxon>Poales</taxon>
        <taxon>Poaceae</taxon>
        <taxon>BOP clade</taxon>
        <taxon>Pooideae</taxon>
        <taxon>Triticodae</taxon>
        <taxon>Triticeae</taxon>
        <taxon>Triticinae</taxon>
        <taxon>Aegilops</taxon>
    </lineage>
</organism>
<sequence length="286" mass="31863">MEAKEEKKVEKAIRDAAKRGDMGSAKALAKELVQSRKAVNRLYENKAQLNSISMHLGEIVDFVPSWLLNLFACEYIPDSILASATTRTVGHLSKSTEVMKLVNNLMKAPEIAVTMQEFSKEMTKAGVMEEMVNDAMDSALDDEGMEEEIEEEVDKVLSAIAGETASQLPDAVRKQKEKVTQPSTSESAQIFSYLCAIFPVFLCILFKNNQILANLKKRLIPVKLRLSGHCSKLWPSAPLTLTAFLNIANASQETFHRVQRTAVAESVDDDDDDLEKIRERLAKVRS</sequence>
<dbReference type="InterPro" id="IPR005024">
    <property type="entry name" value="Snf7_fam"/>
</dbReference>
<name>M8C0J1_AEGTA</name>
<accession>M8C0J1</accession>
<dbReference type="PANTHER" id="PTHR10476">
    <property type="entry name" value="CHARGED MULTIVESICULAR BODY PROTEIN"/>
    <property type="match status" value="1"/>
</dbReference>
<proteinExistence type="predicted"/>
<reference evidence="1" key="1">
    <citation type="submission" date="2015-06" db="UniProtKB">
        <authorList>
            <consortium name="EnsemblPlants"/>
        </authorList>
    </citation>
    <scope>IDENTIFICATION</scope>
</reference>
<dbReference type="Pfam" id="PF03357">
    <property type="entry name" value="Snf7"/>
    <property type="match status" value="2"/>
</dbReference>
<dbReference type="EnsemblPlants" id="EMT12604">
    <property type="protein sequence ID" value="EMT12604"/>
    <property type="gene ID" value="F775_31030"/>
</dbReference>
<dbReference type="GO" id="GO:0007034">
    <property type="term" value="P:vacuolar transport"/>
    <property type="evidence" value="ECO:0007669"/>
    <property type="project" value="InterPro"/>
</dbReference>
<protein>
    <submittedName>
        <fullName evidence="1">Vacuolar protein sorting-associated 24-1-like protein</fullName>
    </submittedName>
</protein>